<name>A0A811UVB7_CERCA</name>
<protein>
    <submittedName>
        <fullName evidence="1">(Mediterranean fruit fly) hypothetical protein</fullName>
    </submittedName>
</protein>
<keyword evidence="2" id="KW-1185">Reference proteome</keyword>
<evidence type="ECO:0000313" key="1">
    <source>
        <dbReference type="EMBL" id="CAD7001646.1"/>
    </source>
</evidence>
<feature type="non-terminal residue" evidence="1">
    <location>
        <position position="1"/>
    </location>
</feature>
<sequence length="66" mass="7028">LVTAFRTPPVDTFVEEIVGFEVPCAAPSAVITPTASSSTSRGAASPPFTCLLLCRIKNFKWNSDLV</sequence>
<reference evidence="1" key="1">
    <citation type="submission" date="2020-11" db="EMBL/GenBank/DDBJ databases">
        <authorList>
            <person name="Whitehead M."/>
        </authorList>
    </citation>
    <scope>NUCLEOTIDE SEQUENCE</scope>
    <source>
        <strain evidence="1">EGII</strain>
    </source>
</reference>
<accession>A0A811UVB7</accession>
<proteinExistence type="predicted"/>
<organism evidence="1 2">
    <name type="scientific">Ceratitis capitata</name>
    <name type="common">Mediterranean fruit fly</name>
    <name type="synonym">Tephritis capitata</name>
    <dbReference type="NCBI Taxonomy" id="7213"/>
    <lineage>
        <taxon>Eukaryota</taxon>
        <taxon>Metazoa</taxon>
        <taxon>Ecdysozoa</taxon>
        <taxon>Arthropoda</taxon>
        <taxon>Hexapoda</taxon>
        <taxon>Insecta</taxon>
        <taxon>Pterygota</taxon>
        <taxon>Neoptera</taxon>
        <taxon>Endopterygota</taxon>
        <taxon>Diptera</taxon>
        <taxon>Brachycera</taxon>
        <taxon>Muscomorpha</taxon>
        <taxon>Tephritoidea</taxon>
        <taxon>Tephritidae</taxon>
        <taxon>Ceratitis</taxon>
        <taxon>Ceratitis</taxon>
    </lineage>
</organism>
<evidence type="ECO:0000313" key="2">
    <source>
        <dbReference type="Proteomes" id="UP000606786"/>
    </source>
</evidence>
<comment type="caution">
    <text evidence="1">The sequence shown here is derived from an EMBL/GenBank/DDBJ whole genome shotgun (WGS) entry which is preliminary data.</text>
</comment>
<dbReference type="EMBL" id="CAJHJT010000023">
    <property type="protein sequence ID" value="CAD7001646.1"/>
    <property type="molecule type" value="Genomic_DNA"/>
</dbReference>
<dbReference type="Proteomes" id="UP000606786">
    <property type="component" value="Unassembled WGS sequence"/>
</dbReference>
<gene>
    <name evidence="1" type="ORF">CCAP1982_LOCUS10140</name>
</gene>
<dbReference type="AlphaFoldDB" id="A0A811UVB7"/>